<comment type="caution">
    <text evidence="2">The sequence shown here is derived from an EMBL/GenBank/DDBJ whole genome shotgun (WGS) entry which is preliminary data.</text>
</comment>
<organism evidence="2 3">
    <name type="scientific">Roseofilum reptotaenium AO1-A</name>
    <dbReference type="NCBI Taxonomy" id="1925591"/>
    <lineage>
        <taxon>Bacteria</taxon>
        <taxon>Bacillati</taxon>
        <taxon>Cyanobacteriota</taxon>
        <taxon>Cyanophyceae</taxon>
        <taxon>Desertifilales</taxon>
        <taxon>Desertifilaceae</taxon>
        <taxon>Roseofilum</taxon>
    </lineage>
</organism>
<keyword evidence="1" id="KW-0472">Membrane</keyword>
<sequence>MINGFPKLYKVTLRLFTYHWQTGSLTNTDRIDLSRSEIQAYYEVLLRDYHASDSQGSPLQVQWRSEQPQAQAFDLLEIQADHNRQIQHFILAWLPPIKGFFYPQLFDDSYIGSFTFYLPDLSGKDGLTLAELQTLKPSIHYFSGTTVSAKDNLEEQKLCQVLRASFLGKTLIFSAQLREEPEDLTEFAQICLLSFLGLPSVETAPPLRNRWRCFKGYVYEFCGPELDGYYGKIWLFLTFGQESITSLDRAQLELAELFFYDHKNYRNYEDSQQAYQKGLENINKIEQISQELTINICDNKSPDSSPLQLDQLKAKLKILLDISLSYSQNLRRLSDFHNMIDLHRENYEQKIIYIENITNSNLTSTLKLADRQFRKFQKQITANLTYLGEGARLLDTAIATIRGLIEIEQAEGDRKLQQQHQDLQDHIQAIGIGIGAGAIAASSSTLIFKQQAMTVPFFSKHPGTYPHPFVIAVLLSFGFAIGFWAMAKWVLPRILPKKR</sequence>
<evidence type="ECO:0000256" key="1">
    <source>
        <dbReference type="SAM" id="Phobius"/>
    </source>
</evidence>
<dbReference type="EMBL" id="MLAW01000005">
    <property type="protein sequence ID" value="OJJ26754.1"/>
    <property type="molecule type" value="Genomic_DNA"/>
</dbReference>
<keyword evidence="1" id="KW-0812">Transmembrane</keyword>
<evidence type="ECO:0000313" key="2">
    <source>
        <dbReference type="EMBL" id="OJJ26754.1"/>
    </source>
</evidence>
<reference evidence="2" key="1">
    <citation type="submission" date="2016-10" db="EMBL/GenBank/DDBJ databases">
        <title>CRISPR-Cas defence system in Roseofilum reptotaenium: evidence of a bacteriophage-cyanobacterium arms race in the coral black band disease.</title>
        <authorList>
            <person name="Buerger P."/>
            <person name="Wood-Charlson E.M."/>
            <person name="Weynberg K.D."/>
            <person name="Willis B."/>
            <person name="Van Oppen M.J."/>
        </authorList>
    </citation>
    <scope>NUCLEOTIDE SEQUENCE [LARGE SCALE GENOMIC DNA]</scope>
    <source>
        <strain evidence="2">AO1-A</strain>
    </source>
</reference>
<accession>A0A1L9QVQ6</accession>
<protein>
    <submittedName>
        <fullName evidence="2">Uncharacterized protein</fullName>
    </submittedName>
</protein>
<dbReference type="AlphaFoldDB" id="A0A1L9QVQ6"/>
<proteinExistence type="predicted"/>
<evidence type="ECO:0000313" key="3">
    <source>
        <dbReference type="Proteomes" id="UP000183940"/>
    </source>
</evidence>
<dbReference type="STRING" id="1925591.BI308_05125"/>
<keyword evidence="1" id="KW-1133">Transmembrane helix</keyword>
<dbReference type="Proteomes" id="UP000183940">
    <property type="component" value="Unassembled WGS sequence"/>
</dbReference>
<gene>
    <name evidence="2" type="ORF">BI308_05125</name>
</gene>
<name>A0A1L9QVQ6_9CYAN</name>
<feature type="transmembrane region" description="Helical" evidence="1">
    <location>
        <begin position="427"/>
        <end position="448"/>
    </location>
</feature>
<feature type="transmembrane region" description="Helical" evidence="1">
    <location>
        <begin position="468"/>
        <end position="491"/>
    </location>
</feature>
<keyword evidence="3" id="KW-1185">Reference proteome</keyword>